<reference evidence="1" key="1">
    <citation type="submission" date="2023-08" db="EMBL/GenBank/DDBJ databases">
        <title>Lactobacillus from the Female Urinary Tract.</title>
        <authorList>
            <person name="Stegman N."/>
            <person name="Jackson B."/>
            <person name="Steiling M."/>
            <person name="Sedano C."/>
            <person name="Wolfe A."/>
            <person name="Putonti C."/>
        </authorList>
    </citation>
    <scope>NUCLEOTIDE SEQUENCE</scope>
    <source>
        <strain evidence="1">UMB5661</strain>
    </source>
</reference>
<accession>A0AAW8WSH9</accession>
<sequence length="463" mass="54252">MDDFTKAEKVINHLSLTIIAKKTGIPYGTVNRYRQYNDLIGKAGKERVRALVDLYDNQQMIFTSLKYRDIALLIKEYLLKGLNYLNLKEIARVDPKIVINYSNPLKPTFELDYQNDSWDEYSHEVAVQCFFKKTKHAWQLIGNYDSHEITSVLNFEPQTTKYLSEPVPEKYNIQDFLDNLTKTGQKKATLMKLTVPSLIEATFKTLLSYNFFEQESEKISDEIEDEVAISFVKDQLNLVGLNQYDIHTPTIKYANIKQLDSIPKPIGEFIKILTFYSPEAKQLYKNYLKTSKTFLDVEELTDKLRDVFDSFEDSAFKVLIRKGYSYKALELIPAEESKYSRDFEVSKKKIDEIAKNFHALDSNYGWFSYQNNLFFVTFSYNENLRFHFINLTKIAKFISSDPQNAETTDKQLLELGKKYVKKHEGQNFIKQYFLDNNNNQINLPDHHEKRAMNDWSFNGLIDL</sequence>
<organism evidence="1 2">
    <name type="scientific">Lactobacillus crispatus</name>
    <dbReference type="NCBI Taxonomy" id="47770"/>
    <lineage>
        <taxon>Bacteria</taxon>
        <taxon>Bacillati</taxon>
        <taxon>Bacillota</taxon>
        <taxon>Bacilli</taxon>
        <taxon>Lactobacillales</taxon>
        <taxon>Lactobacillaceae</taxon>
        <taxon>Lactobacillus</taxon>
    </lineage>
</organism>
<dbReference type="Proteomes" id="UP001253287">
    <property type="component" value="Unassembled WGS sequence"/>
</dbReference>
<evidence type="ECO:0000313" key="1">
    <source>
        <dbReference type="EMBL" id="MDT9610236.1"/>
    </source>
</evidence>
<evidence type="ECO:0008006" key="3">
    <source>
        <dbReference type="Google" id="ProtNLM"/>
    </source>
</evidence>
<protein>
    <recommendedName>
        <fullName evidence="3">XRE family transcriptional regulator</fullName>
    </recommendedName>
</protein>
<dbReference type="RefSeq" id="WP_315689310.1">
    <property type="nucleotide sequence ID" value="NZ_JAVTXG010000055.1"/>
</dbReference>
<dbReference type="EMBL" id="JAVTXN010000055">
    <property type="protein sequence ID" value="MDT9610236.1"/>
    <property type="molecule type" value="Genomic_DNA"/>
</dbReference>
<proteinExistence type="predicted"/>
<comment type="caution">
    <text evidence="1">The sequence shown here is derived from an EMBL/GenBank/DDBJ whole genome shotgun (WGS) entry which is preliminary data.</text>
</comment>
<evidence type="ECO:0000313" key="2">
    <source>
        <dbReference type="Proteomes" id="UP001253287"/>
    </source>
</evidence>
<name>A0AAW8WSH9_9LACO</name>
<dbReference type="AlphaFoldDB" id="A0AAW8WSH9"/>
<gene>
    <name evidence="1" type="ORF">RON39_08955</name>
</gene>